<keyword evidence="2" id="KW-1185">Reference proteome</keyword>
<evidence type="ECO:0000313" key="2">
    <source>
        <dbReference type="Proteomes" id="UP000017396"/>
    </source>
</evidence>
<dbReference type="HOGENOM" id="CLU_849314_0_0_3"/>
<reference evidence="1 2" key="1">
    <citation type="journal article" date="2013" name="PLoS ONE">
        <title>Cultivation and Complete Genome Sequencing of Gloeobacter kilaueensis sp. nov., from a Lava Cave in Kilauea Caldera, Hawai'i.</title>
        <authorList>
            <person name="Saw J.H."/>
            <person name="Schatz M."/>
            <person name="Brown M.V."/>
            <person name="Kunkel D.D."/>
            <person name="Foster J.S."/>
            <person name="Shick H."/>
            <person name="Christensen S."/>
            <person name="Hou S."/>
            <person name="Wan X."/>
            <person name="Donachie S.P."/>
        </authorList>
    </citation>
    <scope>NUCLEOTIDE SEQUENCE [LARGE SCALE GENOMIC DNA]</scope>
    <source>
        <strain evidence="2">JS</strain>
    </source>
</reference>
<name>U5QPA8_GLOK1</name>
<dbReference type="EMBL" id="CP003587">
    <property type="protein sequence ID" value="AGY59495.1"/>
    <property type="molecule type" value="Genomic_DNA"/>
</dbReference>
<gene>
    <name evidence="1" type="ORF">GKIL_3249</name>
</gene>
<proteinExistence type="predicted"/>
<dbReference type="KEGG" id="glj:GKIL_3249"/>
<protein>
    <submittedName>
        <fullName evidence="1">Uncharacterized protein</fullName>
    </submittedName>
</protein>
<dbReference type="Proteomes" id="UP000017396">
    <property type="component" value="Chromosome"/>
</dbReference>
<sequence length="334" mass="35961">MLDAAIKLLRLIWPVWIALPVAPVLAQSVPQANLAVSSSQSVAVQVRERVADNWRMPKLTSDARVTVRTEVLTGGSLGKAQISVEGATGQAADDIAASVQKAIAGTTVASAPTGPVQFTLRARSSPYFKSCFPLKVYVPNRLQDSGEVLPATSVTALEQAALKWNGAVVGYAEGKVTNPFVITSDPKAADIRFVVFQDHPDYSSYRIDEQTGQVLLPVPAKQEVAALFSAGYRWWSPEVLTQEGMFQLGRLLNLSLSDQQTNVLYAGPSTSILSHKTDLGSTRDYQVYDRLSLGGGQGSLTSGGIQPESQGDRTLTNYQLIDAGDWVRNHTCAR</sequence>
<dbReference type="AlphaFoldDB" id="U5QPA8"/>
<evidence type="ECO:0000313" key="1">
    <source>
        <dbReference type="EMBL" id="AGY59495.1"/>
    </source>
</evidence>
<accession>U5QPA8</accession>
<organism evidence="1 2">
    <name type="scientific">Gloeobacter kilaueensis (strain ATCC BAA-2537 / CCAP 1431/1 / ULC 316 / JS1)</name>
    <dbReference type="NCBI Taxonomy" id="1183438"/>
    <lineage>
        <taxon>Bacteria</taxon>
        <taxon>Bacillati</taxon>
        <taxon>Cyanobacteriota</taxon>
        <taxon>Cyanophyceae</taxon>
        <taxon>Gloeobacterales</taxon>
        <taxon>Gloeobacteraceae</taxon>
        <taxon>Gloeobacter</taxon>
    </lineage>
</organism>
<dbReference type="eggNOG" id="COG5549">
    <property type="taxonomic scope" value="Bacteria"/>
</dbReference>